<accession>A0A1I4IP53</accession>
<dbReference type="SUPFAM" id="SSF47413">
    <property type="entry name" value="lambda repressor-like DNA-binding domains"/>
    <property type="match status" value="1"/>
</dbReference>
<keyword evidence="3" id="KW-1185">Reference proteome</keyword>
<evidence type="ECO:0000313" key="3">
    <source>
        <dbReference type="Proteomes" id="UP000199006"/>
    </source>
</evidence>
<dbReference type="Gene3D" id="1.10.260.40">
    <property type="entry name" value="lambda repressor-like DNA-binding domains"/>
    <property type="match status" value="1"/>
</dbReference>
<dbReference type="Proteomes" id="UP000199006">
    <property type="component" value="Unassembled WGS sequence"/>
</dbReference>
<name>A0A1I4IP53_9FIRM</name>
<dbReference type="CDD" id="cd00093">
    <property type="entry name" value="HTH_XRE"/>
    <property type="match status" value="1"/>
</dbReference>
<dbReference type="Pfam" id="PF01381">
    <property type="entry name" value="HTH_3"/>
    <property type="match status" value="1"/>
</dbReference>
<dbReference type="STRING" id="29563.SAMN02983006_01470"/>
<dbReference type="AlphaFoldDB" id="A0A1I4IP53"/>
<reference evidence="2 3" key="1">
    <citation type="submission" date="2016-10" db="EMBL/GenBank/DDBJ databases">
        <authorList>
            <person name="de Groot N.N."/>
        </authorList>
    </citation>
    <scope>NUCLEOTIDE SEQUENCE [LARGE SCALE GENOMIC DNA]</scope>
    <source>
        <strain evidence="2 3">ATCC 51327</strain>
    </source>
</reference>
<organism evidence="2 3">
    <name type="scientific">Halanaerobium salsuginis</name>
    <dbReference type="NCBI Taxonomy" id="29563"/>
    <lineage>
        <taxon>Bacteria</taxon>
        <taxon>Bacillati</taxon>
        <taxon>Bacillota</taxon>
        <taxon>Clostridia</taxon>
        <taxon>Halanaerobiales</taxon>
        <taxon>Halanaerobiaceae</taxon>
        <taxon>Halanaerobium</taxon>
    </lineage>
</organism>
<dbReference type="InterPro" id="IPR010982">
    <property type="entry name" value="Lambda_DNA-bd_dom_sf"/>
</dbReference>
<feature type="domain" description="HTH cro/C1-type" evidence="1">
    <location>
        <begin position="12"/>
        <end position="66"/>
    </location>
</feature>
<dbReference type="GO" id="GO:0003677">
    <property type="term" value="F:DNA binding"/>
    <property type="evidence" value="ECO:0007669"/>
    <property type="project" value="InterPro"/>
</dbReference>
<dbReference type="OrthoDB" id="2735991at2"/>
<evidence type="ECO:0000259" key="1">
    <source>
        <dbReference type="PROSITE" id="PS50943"/>
    </source>
</evidence>
<dbReference type="SMART" id="SM00530">
    <property type="entry name" value="HTH_XRE"/>
    <property type="match status" value="1"/>
</dbReference>
<dbReference type="InterPro" id="IPR001387">
    <property type="entry name" value="Cro/C1-type_HTH"/>
</dbReference>
<dbReference type="RefSeq" id="WP_089861527.1">
    <property type="nucleotide sequence ID" value="NZ_FOTI01000018.1"/>
</dbReference>
<dbReference type="PROSITE" id="PS50943">
    <property type="entry name" value="HTH_CROC1"/>
    <property type="match status" value="1"/>
</dbReference>
<sequence>MSAKKPELNKRIKTIRLDLNLTQQEFSDLLEVGQSTIAAIESGTNQPSNHLLTILAERFTINENWLKYGKGPVYKNAVEILTAAVQKIEKPAQAEQAFLQVINNHYQDLTKAENDFYYLVNKLLLAYENGNRDLKGYLLIQLKKTFADELNLKQEI</sequence>
<gene>
    <name evidence="2" type="ORF">SAMN02983006_01470</name>
</gene>
<dbReference type="EMBL" id="FOTI01000018">
    <property type="protein sequence ID" value="SFL56074.1"/>
    <property type="molecule type" value="Genomic_DNA"/>
</dbReference>
<protein>
    <submittedName>
        <fullName evidence="2">Helix-turn-helix domain-containing protein</fullName>
    </submittedName>
</protein>
<evidence type="ECO:0000313" key="2">
    <source>
        <dbReference type="EMBL" id="SFL56074.1"/>
    </source>
</evidence>
<proteinExistence type="predicted"/>